<organism evidence="1 2">
    <name type="scientific">Halteria grandinella</name>
    <dbReference type="NCBI Taxonomy" id="5974"/>
    <lineage>
        <taxon>Eukaryota</taxon>
        <taxon>Sar</taxon>
        <taxon>Alveolata</taxon>
        <taxon>Ciliophora</taxon>
        <taxon>Intramacronucleata</taxon>
        <taxon>Spirotrichea</taxon>
        <taxon>Stichotrichia</taxon>
        <taxon>Sporadotrichida</taxon>
        <taxon>Halteriidae</taxon>
        <taxon>Halteria</taxon>
    </lineage>
</organism>
<accession>A0A8J8NB12</accession>
<dbReference type="Proteomes" id="UP000785679">
    <property type="component" value="Unassembled WGS sequence"/>
</dbReference>
<dbReference type="AlphaFoldDB" id="A0A8J8NB12"/>
<evidence type="ECO:0000313" key="2">
    <source>
        <dbReference type="Proteomes" id="UP000785679"/>
    </source>
</evidence>
<proteinExistence type="predicted"/>
<protein>
    <submittedName>
        <fullName evidence="1">Uncharacterized protein</fullName>
    </submittedName>
</protein>
<name>A0A8J8NB12_HALGN</name>
<sequence length="422" mass="46099">MSKVIGVVGAFAIIGLVSPATALDLVVPTVKSRPTADIGWREVYGKVTYSVELTDAVKARDSLQGFIRERIKTVWGNSDGSYIVTITLKNGTQEIAKRAIFSFRWQRSTFLGFTSKEEITSSLSTNGTLVDRFPVGAENNSLQVFLELNQTHGFSFDTQNYNDFSAQVSLLNFKILQPAVKIATEAVVPLELMAKLLNSTSKADISVDTEMSFVKSNNPKSIEYNLRGQGNVNSGLRVKVLFDTEPSLLALNFDTTKGRFPDGLSLSSVVGLAKVGPSGAVRNLDGALDPNSDAKATGYITSLRQGKMPDGVSASIVCDELWDVAFKYFSNRDAPLVYAAYLRRYGAPLKAADAKSSCVDQYEPEFEKLNIPYKTIGFVQQISVSLGWVAVGMVFAQKQYNTRASPFEFGSILRQFFVGLTA</sequence>
<gene>
    <name evidence="1" type="ORF">FGO68_gene16361</name>
</gene>
<comment type="caution">
    <text evidence="1">The sequence shown here is derived from an EMBL/GenBank/DDBJ whole genome shotgun (WGS) entry which is preliminary data.</text>
</comment>
<evidence type="ECO:0000313" key="1">
    <source>
        <dbReference type="EMBL" id="TNV71215.1"/>
    </source>
</evidence>
<reference evidence="1" key="1">
    <citation type="submission" date="2019-06" db="EMBL/GenBank/DDBJ databases">
        <authorList>
            <person name="Zheng W."/>
        </authorList>
    </citation>
    <scope>NUCLEOTIDE SEQUENCE</scope>
    <source>
        <strain evidence="1">QDHG01</strain>
    </source>
</reference>
<dbReference type="EMBL" id="RRYP01030243">
    <property type="protein sequence ID" value="TNV71215.1"/>
    <property type="molecule type" value="Genomic_DNA"/>
</dbReference>
<keyword evidence="2" id="KW-1185">Reference proteome</keyword>